<feature type="transmembrane region" description="Helical" evidence="1">
    <location>
        <begin position="135"/>
        <end position="154"/>
    </location>
</feature>
<reference evidence="2 3" key="1">
    <citation type="submission" date="2020-07" db="EMBL/GenBank/DDBJ databases">
        <title>Sequencing the genomes of 1000 actinobacteria strains.</title>
        <authorList>
            <person name="Klenk H.-P."/>
        </authorList>
    </citation>
    <scope>NUCLEOTIDE SEQUENCE [LARGE SCALE GENOMIC DNA]</scope>
    <source>
        <strain evidence="2 3">DSM 26341</strain>
    </source>
</reference>
<evidence type="ECO:0000313" key="3">
    <source>
        <dbReference type="Proteomes" id="UP000539111"/>
    </source>
</evidence>
<organism evidence="2 3">
    <name type="scientific">Spelaeicoccus albus</name>
    <dbReference type="NCBI Taxonomy" id="1280376"/>
    <lineage>
        <taxon>Bacteria</taxon>
        <taxon>Bacillati</taxon>
        <taxon>Actinomycetota</taxon>
        <taxon>Actinomycetes</taxon>
        <taxon>Micrococcales</taxon>
        <taxon>Brevibacteriaceae</taxon>
        <taxon>Spelaeicoccus</taxon>
    </lineage>
</organism>
<sequence length="165" mass="17803">MSSSVEVQGKRNTIPTSLVAAGVFGTIHAVFSLLWAAGGTWLLWSVGSSLQESFRGREWLLFFVGGLKFVAALGPVMLAYFGWPARKFTRVVCWIGALVLIVWGGLNTITGNLVLAGVISPEHGYDRAGMIGHAYLWDPLFLVWGITLVVGLFAKGNPRGGHTSR</sequence>
<evidence type="ECO:0008006" key="4">
    <source>
        <dbReference type="Google" id="ProtNLM"/>
    </source>
</evidence>
<protein>
    <recommendedName>
        <fullName evidence="4">DUF3995 domain-containing protein</fullName>
    </recommendedName>
</protein>
<name>A0A7Z0D313_9MICO</name>
<gene>
    <name evidence="2" type="ORF">BJY26_002227</name>
</gene>
<feature type="transmembrane region" description="Helical" evidence="1">
    <location>
        <begin position="93"/>
        <end position="115"/>
    </location>
</feature>
<feature type="transmembrane region" description="Helical" evidence="1">
    <location>
        <begin position="59"/>
        <end position="81"/>
    </location>
</feature>
<keyword evidence="1" id="KW-0812">Transmembrane</keyword>
<dbReference type="RefSeq" id="WP_179428245.1">
    <property type="nucleotide sequence ID" value="NZ_JACBZP010000001.1"/>
</dbReference>
<evidence type="ECO:0000256" key="1">
    <source>
        <dbReference type="SAM" id="Phobius"/>
    </source>
</evidence>
<dbReference type="EMBL" id="JACBZP010000001">
    <property type="protein sequence ID" value="NYI67921.1"/>
    <property type="molecule type" value="Genomic_DNA"/>
</dbReference>
<proteinExistence type="predicted"/>
<accession>A0A7Z0D313</accession>
<evidence type="ECO:0000313" key="2">
    <source>
        <dbReference type="EMBL" id="NYI67921.1"/>
    </source>
</evidence>
<feature type="transmembrane region" description="Helical" evidence="1">
    <location>
        <begin position="18"/>
        <end position="44"/>
    </location>
</feature>
<keyword evidence="3" id="KW-1185">Reference proteome</keyword>
<dbReference type="Proteomes" id="UP000539111">
    <property type="component" value="Unassembled WGS sequence"/>
</dbReference>
<dbReference type="AlphaFoldDB" id="A0A7Z0D313"/>
<comment type="caution">
    <text evidence="2">The sequence shown here is derived from an EMBL/GenBank/DDBJ whole genome shotgun (WGS) entry which is preliminary data.</text>
</comment>
<keyword evidence="1" id="KW-1133">Transmembrane helix</keyword>
<dbReference type="InterPro" id="IPR025058">
    <property type="entry name" value="DUF3995"/>
</dbReference>
<dbReference type="Pfam" id="PF13160">
    <property type="entry name" value="DUF3995"/>
    <property type="match status" value="1"/>
</dbReference>
<keyword evidence="1" id="KW-0472">Membrane</keyword>